<feature type="signal peptide" evidence="3">
    <location>
        <begin position="1"/>
        <end position="19"/>
    </location>
</feature>
<keyword evidence="1" id="KW-0175">Coiled coil</keyword>
<evidence type="ECO:0000256" key="3">
    <source>
        <dbReference type="SAM" id="SignalP"/>
    </source>
</evidence>
<feature type="chain" id="PRO_5002210523" evidence="3">
    <location>
        <begin position="20"/>
        <end position="173"/>
    </location>
</feature>
<feature type="coiled-coil region" evidence="1">
    <location>
        <begin position="106"/>
        <end position="143"/>
    </location>
</feature>
<sequence length="173" mass="19800">MIRSLLLLICLSTTINVLAVQNDTSAYQVQRLKINSLLAERSARFGQYDLSLSARTGIFGLQTKNDLKNSNEILRSIILNDNNIFRELKVLMNYKDQEVQQVHSNANNTAKRIEAYMLTIKKLQDQNEELKAKTIDIAAKEKKETYTIIFAALIIIAAIIFFYSRARKKVRTS</sequence>
<gene>
    <name evidence="4" type="ORF">TH53_25265</name>
</gene>
<evidence type="ECO:0000313" key="5">
    <source>
        <dbReference type="Proteomes" id="UP000032049"/>
    </source>
</evidence>
<dbReference type="AlphaFoldDB" id="A0A0D0GBJ1"/>
<comment type="caution">
    <text evidence="4">The sequence shown here is derived from an EMBL/GenBank/DDBJ whole genome shotgun (WGS) entry which is preliminary data.</text>
</comment>
<accession>A0A0D0GBJ1</accession>
<keyword evidence="3" id="KW-0732">Signal</keyword>
<dbReference type="OrthoDB" id="713774at2"/>
<protein>
    <submittedName>
        <fullName evidence="4">Contig152, whole genome shotgun sequence</fullName>
    </submittedName>
</protein>
<keyword evidence="2" id="KW-0472">Membrane</keyword>
<feature type="transmembrane region" description="Helical" evidence="2">
    <location>
        <begin position="145"/>
        <end position="163"/>
    </location>
</feature>
<evidence type="ECO:0000256" key="2">
    <source>
        <dbReference type="SAM" id="Phobius"/>
    </source>
</evidence>
<evidence type="ECO:0000313" key="4">
    <source>
        <dbReference type="EMBL" id="KIO74637.1"/>
    </source>
</evidence>
<name>A0A0D0GBJ1_9SPHI</name>
<keyword evidence="5" id="KW-1185">Reference proteome</keyword>
<keyword evidence="2" id="KW-1133">Transmembrane helix</keyword>
<dbReference type="Proteomes" id="UP000032049">
    <property type="component" value="Unassembled WGS sequence"/>
</dbReference>
<dbReference type="STRING" id="1503925.TH53_25265"/>
<evidence type="ECO:0000256" key="1">
    <source>
        <dbReference type="SAM" id="Coils"/>
    </source>
</evidence>
<proteinExistence type="predicted"/>
<dbReference type="EMBL" id="JXRA01000152">
    <property type="protein sequence ID" value="KIO74637.1"/>
    <property type="molecule type" value="Genomic_DNA"/>
</dbReference>
<organism evidence="4 5">
    <name type="scientific">Pedobacter lusitanus</name>
    <dbReference type="NCBI Taxonomy" id="1503925"/>
    <lineage>
        <taxon>Bacteria</taxon>
        <taxon>Pseudomonadati</taxon>
        <taxon>Bacteroidota</taxon>
        <taxon>Sphingobacteriia</taxon>
        <taxon>Sphingobacteriales</taxon>
        <taxon>Sphingobacteriaceae</taxon>
        <taxon>Pedobacter</taxon>
    </lineage>
</organism>
<keyword evidence="2" id="KW-0812">Transmembrane</keyword>
<reference evidence="4 5" key="1">
    <citation type="submission" date="2015-01" db="EMBL/GenBank/DDBJ databases">
        <title>Draft genome sequence of Pedobacter sp. NL19 isolated from sludge of an effluent treatment pond in an abandoned uranium mine.</title>
        <authorList>
            <person name="Santos T."/>
            <person name="Caetano T."/>
            <person name="Covas C."/>
            <person name="Cruz A."/>
            <person name="Mendo S."/>
        </authorList>
    </citation>
    <scope>NUCLEOTIDE SEQUENCE [LARGE SCALE GENOMIC DNA]</scope>
    <source>
        <strain evidence="4 5">NL19</strain>
    </source>
</reference>
<dbReference type="RefSeq" id="WP_041887061.1">
    <property type="nucleotide sequence ID" value="NZ_CP157278.1"/>
</dbReference>